<accession>A0A8C6X7L9</accession>
<dbReference type="AlphaFoldDB" id="A0A8C6X7L9"/>
<dbReference type="Ensembl" id="ENSNNAT00000010753.1">
    <property type="protein sequence ID" value="ENSNNAP00000010274.1"/>
    <property type="gene ID" value="ENSNNAG00000006859.1"/>
</dbReference>
<dbReference type="InterPro" id="IPR036179">
    <property type="entry name" value="Ig-like_dom_sf"/>
</dbReference>
<dbReference type="InterPro" id="IPR003599">
    <property type="entry name" value="Ig_sub"/>
</dbReference>
<evidence type="ECO:0000259" key="1">
    <source>
        <dbReference type="SMART" id="SM00409"/>
    </source>
</evidence>
<proteinExistence type="predicted"/>
<organism evidence="2 3">
    <name type="scientific">Naja naja</name>
    <name type="common">Indian cobra</name>
    <dbReference type="NCBI Taxonomy" id="35670"/>
    <lineage>
        <taxon>Eukaryota</taxon>
        <taxon>Metazoa</taxon>
        <taxon>Chordata</taxon>
        <taxon>Craniata</taxon>
        <taxon>Vertebrata</taxon>
        <taxon>Euteleostomi</taxon>
        <taxon>Lepidosauria</taxon>
        <taxon>Squamata</taxon>
        <taxon>Bifurcata</taxon>
        <taxon>Unidentata</taxon>
        <taxon>Episquamata</taxon>
        <taxon>Toxicofera</taxon>
        <taxon>Serpentes</taxon>
        <taxon>Colubroidea</taxon>
        <taxon>Elapidae</taxon>
        <taxon>Elapinae</taxon>
        <taxon>Naja</taxon>
    </lineage>
</organism>
<dbReference type="Proteomes" id="UP000694559">
    <property type="component" value="Unplaced"/>
</dbReference>
<dbReference type="SMART" id="SM00409">
    <property type="entry name" value="IG"/>
    <property type="match status" value="1"/>
</dbReference>
<dbReference type="OrthoDB" id="9904226at2759"/>
<dbReference type="InterPro" id="IPR013783">
    <property type="entry name" value="Ig-like_fold"/>
</dbReference>
<dbReference type="GO" id="GO:0007160">
    <property type="term" value="P:cell-matrix adhesion"/>
    <property type="evidence" value="ECO:0007669"/>
    <property type="project" value="TreeGrafter"/>
</dbReference>
<evidence type="ECO:0000313" key="2">
    <source>
        <dbReference type="Ensembl" id="ENSNNAP00000010274.1"/>
    </source>
</evidence>
<dbReference type="GO" id="GO:0006954">
    <property type="term" value="P:inflammatory response"/>
    <property type="evidence" value="ECO:0007669"/>
    <property type="project" value="TreeGrafter"/>
</dbReference>
<dbReference type="Gene3D" id="2.60.40.10">
    <property type="entry name" value="Immunoglobulins"/>
    <property type="match status" value="1"/>
</dbReference>
<dbReference type="PANTHER" id="PTHR15317:SF1">
    <property type="entry name" value="T-CELL SURFACE PROTEIN TACTILE"/>
    <property type="match status" value="1"/>
</dbReference>
<dbReference type="InterPro" id="IPR042381">
    <property type="entry name" value="CD96"/>
</dbReference>
<sequence length="105" mass="12056">MVFIYDFIITNEETVYALAGSNVTLKCSILQGKETHITQIQWSKSADRQSRIIAVHNPLYASFEKECNHWILQLKNVTLELSGSYEFESTGSRLTQPYILLRSVK</sequence>
<name>A0A8C6X7L9_NAJNA</name>
<keyword evidence="3" id="KW-1185">Reference proteome</keyword>
<dbReference type="PANTHER" id="PTHR15317">
    <property type="entry name" value="T-CELL SURFACE PROTEIN TACTILE"/>
    <property type="match status" value="1"/>
</dbReference>
<reference evidence="2" key="1">
    <citation type="submission" date="2025-08" db="UniProtKB">
        <authorList>
            <consortium name="Ensembl"/>
        </authorList>
    </citation>
    <scope>IDENTIFICATION</scope>
</reference>
<evidence type="ECO:0000313" key="3">
    <source>
        <dbReference type="Proteomes" id="UP000694559"/>
    </source>
</evidence>
<protein>
    <recommendedName>
        <fullName evidence="1">Immunoglobulin domain-containing protein</fullName>
    </recommendedName>
</protein>
<dbReference type="SUPFAM" id="SSF48726">
    <property type="entry name" value="Immunoglobulin"/>
    <property type="match status" value="1"/>
</dbReference>
<feature type="domain" description="Immunoglobulin" evidence="1">
    <location>
        <begin position="12"/>
        <end position="104"/>
    </location>
</feature>
<reference evidence="2" key="2">
    <citation type="submission" date="2025-09" db="UniProtKB">
        <authorList>
            <consortium name="Ensembl"/>
        </authorList>
    </citation>
    <scope>IDENTIFICATION</scope>
</reference>
<dbReference type="GeneTree" id="ENSGT00960000189437"/>